<organism evidence="6 7">
    <name type="scientific">Cotesia congregata</name>
    <name type="common">Parasitoid wasp</name>
    <name type="synonym">Apanteles congregatus</name>
    <dbReference type="NCBI Taxonomy" id="51543"/>
    <lineage>
        <taxon>Eukaryota</taxon>
        <taxon>Metazoa</taxon>
        <taxon>Ecdysozoa</taxon>
        <taxon>Arthropoda</taxon>
        <taxon>Hexapoda</taxon>
        <taxon>Insecta</taxon>
        <taxon>Pterygota</taxon>
        <taxon>Neoptera</taxon>
        <taxon>Endopterygota</taxon>
        <taxon>Hymenoptera</taxon>
        <taxon>Apocrita</taxon>
        <taxon>Ichneumonoidea</taxon>
        <taxon>Braconidae</taxon>
        <taxon>Microgastrinae</taxon>
        <taxon>Cotesia</taxon>
    </lineage>
</organism>
<dbReference type="AlphaFoldDB" id="A0A8J2HJX6"/>
<dbReference type="PANTHER" id="PTHR46030">
    <property type="entry name" value="ALPHA-KETOGLUTARATE-DEPENDENT DIOXYGENASE ALKB HOMOLOG 6"/>
    <property type="match status" value="1"/>
</dbReference>
<evidence type="ECO:0000256" key="1">
    <source>
        <dbReference type="ARBA" id="ARBA00007879"/>
    </source>
</evidence>
<keyword evidence="3 6" id="KW-0223">Dioxygenase</keyword>
<evidence type="ECO:0000256" key="2">
    <source>
        <dbReference type="ARBA" id="ARBA00022723"/>
    </source>
</evidence>
<sequence>MIHGAYDAVLQCNDKKNNSNICYKMASGIICASFGEVEKLLDLKVVFRNLGLQKQVLLSASYVPNFIDDNEEEELMRHVSSCPLPKQTQLSKRRLQNWDGIPHQKGKITEEIPKIFRFKYLLLQLKSHTLLEVTERLDTEEDPRQLKPEFSFLLQQRSLLVLQHTLDHDYLHSISGYNCDTIDSNYIRNLNLCSYICEESEKLNHKTRISLTIRHVPKISKLKLQFEFSTFFNIKLTIFSIDVILTKPIN</sequence>
<dbReference type="Proteomes" id="UP000786811">
    <property type="component" value="Unassembled WGS sequence"/>
</dbReference>
<reference evidence="6" key="1">
    <citation type="submission" date="2021-04" db="EMBL/GenBank/DDBJ databases">
        <authorList>
            <person name="Chebbi M.A.C M."/>
        </authorList>
    </citation>
    <scope>NUCLEOTIDE SEQUENCE</scope>
</reference>
<proteinExistence type="inferred from homology"/>
<dbReference type="GO" id="GO:0005634">
    <property type="term" value="C:nucleus"/>
    <property type="evidence" value="ECO:0007669"/>
    <property type="project" value="TreeGrafter"/>
</dbReference>
<dbReference type="GO" id="GO:0051213">
    <property type="term" value="F:dioxygenase activity"/>
    <property type="evidence" value="ECO:0007669"/>
    <property type="project" value="UniProtKB-KW"/>
</dbReference>
<keyword evidence="7" id="KW-1185">Reference proteome</keyword>
<comment type="similarity">
    <text evidence="1">Belongs to the alkB family.</text>
</comment>
<dbReference type="PANTHER" id="PTHR46030:SF1">
    <property type="entry name" value="ALPHA-KETOGLUTARATE-DEPENDENT DIOXYGENASE ALKB HOMOLOG 6"/>
    <property type="match status" value="1"/>
</dbReference>
<name>A0A8J2HJX6_COTCN</name>
<keyword evidence="4" id="KW-0560">Oxidoreductase</keyword>
<dbReference type="InterPro" id="IPR032862">
    <property type="entry name" value="ALKBH6"/>
</dbReference>
<evidence type="ECO:0000256" key="4">
    <source>
        <dbReference type="ARBA" id="ARBA00023002"/>
    </source>
</evidence>
<accession>A0A8J2HJX6</accession>
<dbReference type="GO" id="GO:0046872">
    <property type="term" value="F:metal ion binding"/>
    <property type="evidence" value="ECO:0007669"/>
    <property type="project" value="UniProtKB-KW"/>
</dbReference>
<evidence type="ECO:0000313" key="7">
    <source>
        <dbReference type="Proteomes" id="UP000786811"/>
    </source>
</evidence>
<dbReference type="OrthoDB" id="412814at2759"/>
<evidence type="ECO:0000256" key="3">
    <source>
        <dbReference type="ARBA" id="ARBA00022964"/>
    </source>
</evidence>
<dbReference type="EMBL" id="CAJNRD030001122">
    <property type="protein sequence ID" value="CAG5100827.1"/>
    <property type="molecule type" value="Genomic_DNA"/>
</dbReference>
<keyword evidence="2" id="KW-0479">Metal-binding</keyword>
<gene>
    <name evidence="6" type="ORF">HICCMSTLAB_LOCUS9900</name>
</gene>
<comment type="caution">
    <text evidence="6">The sequence shown here is derived from an EMBL/GenBank/DDBJ whole genome shotgun (WGS) entry which is preliminary data.</text>
</comment>
<dbReference type="Gene3D" id="2.60.120.1520">
    <property type="match status" value="1"/>
</dbReference>
<protein>
    <submittedName>
        <fullName evidence="6">Similar to alkbh6: Alpha-ketoglutarate-dependent dioxygenase alkB homolog 6 (Danio rerio)</fullName>
    </submittedName>
</protein>
<keyword evidence="5" id="KW-0408">Iron</keyword>
<evidence type="ECO:0000313" key="6">
    <source>
        <dbReference type="EMBL" id="CAG5100827.1"/>
    </source>
</evidence>
<evidence type="ECO:0000256" key="5">
    <source>
        <dbReference type="ARBA" id="ARBA00023004"/>
    </source>
</evidence>
<dbReference type="SUPFAM" id="SSF51197">
    <property type="entry name" value="Clavaminate synthase-like"/>
    <property type="match status" value="1"/>
</dbReference>